<evidence type="ECO:0000256" key="1">
    <source>
        <dbReference type="SAM" id="Phobius"/>
    </source>
</evidence>
<proteinExistence type="predicted"/>
<name>A0A238UF59_9FLAO</name>
<sequence>MYAHEYGLKNFKHKTNFNNLVVFSDTQQTKIKDTLPSSKNIYLEIEKGVNTPNKWFIHFNSRLSGEYGDFYIENNDPFGTITDGFESINTEESIAFIDTYIADFSGQEIPYYQINENFYIKIDNNLDLDEIVIQAKPSPKPRPIQSIEYDAFITLLISDNGAKLEAAYQRITDVSAHQIVIFIEANGGTNAFGTVFRLKKGKNVKTLLEVDRITLSQIAKAYGVEINSYELTTMVQEELKDDDSQFYLVAKKALSYGGKVIRWTSDEIFTGVSSGVQSISKEIDALKLGDTYWRMEIDGKENPKFNPLLPKLKDETKGINTEAFIKSVYSNYIFPLTEKATKVTQEILSNKVLARLVPFDLNRIIKVLDTIPELLQEFFETVIDSLADLYHFINGLLVGLINSIIDFIKSFFDILAMLFDVLNGIIQGTKFFESPGSYLSLFAENFENLIDTFVNIFTLKNLKQFFVFIASLPKFAYTAVVAIINTPISINIDPSAIGYYLGFFVGFIASEVATFFASGGTGNITKALKAVLKSYREILTIPSTVVKNTAKVANATVKFGMDTFARLWDIIIEFSKNIPQHIKTLEKLIGDFIRNLRKIARPFSDDVYTIFEKLGIGIKKAPKQPILASGIPIPVGDGLFALIKDGKEIFRGTKKQVQELSKVLERLNDKSKSKLINRILDKSNGTLKLSRVGLSKLDTFVDEALQIPKEIRTGAAAVLEGTINGKLEVLVNYTSKGLKKSQIRGRRHKLVDNWLEIIAKRDYPHLFQRRNHGRCAEPINISEWLFKSEESLGIKKNGMTIDQARVIFSDVVSKAKSIENSGVDKLSHGLHKNACRTCNPLLSYFNIKQVF</sequence>
<organism evidence="2 3">
    <name type="scientific">Tenacibaculum jejuense</name>
    <dbReference type="NCBI Taxonomy" id="584609"/>
    <lineage>
        <taxon>Bacteria</taxon>
        <taxon>Pseudomonadati</taxon>
        <taxon>Bacteroidota</taxon>
        <taxon>Flavobacteriia</taxon>
        <taxon>Flavobacteriales</taxon>
        <taxon>Flavobacteriaceae</taxon>
        <taxon>Tenacibaculum</taxon>
    </lineage>
</organism>
<reference evidence="2 3" key="1">
    <citation type="submission" date="2017-07" db="EMBL/GenBank/DDBJ databases">
        <authorList>
            <person name="Sun Z.S."/>
            <person name="Albrecht U."/>
            <person name="Echele G."/>
            <person name="Lee C.C."/>
        </authorList>
    </citation>
    <scope>NUCLEOTIDE SEQUENCE [LARGE SCALE GENOMIC DNA]</scope>
    <source>
        <strain evidence="3">type strain: KCTC 22618</strain>
    </source>
</reference>
<keyword evidence="1" id="KW-0812">Transmembrane</keyword>
<evidence type="ECO:0000313" key="2">
    <source>
        <dbReference type="EMBL" id="SNR17732.1"/>
    </source>
</evidence>
<dbReference type="AlphaFoldDB" id="A0A238UF59"/>
<dbReference type="EMBL" id="LT899436">
    <property type="protein sequence ID" value="SNR17732.1"/>
    <property type="molecule type" value="Genomic_DNA"/>
</dbReference>
<dbReference type="OrthoDB" id="1183122at2"/>
<gene>
    <name evidence="2" type="ORF">TJEJU_4112</name>
</gene>
<keyword evidence="3" id="KW-1185">Reference proteome</keyword>
<dbReference type="InterPro" id="IPR025968">
    <property type="entry name" value="YwqJ_deaminase"/>
</dbReference>
<accession>A0A238UF59</accession>
<protein>
    <submittedName>
        <fullName evidence="2">Uncharacterized protein</fullName>
    </submittedName>
</protein>
<dbReference type="Proteomes" id="UP000215214">
    <property type="component" value="Chromosome TJEJU"/>
</dbReference>
<evidence type="ECO:0000313" key="3">
    <source>
        <dbReference type="Proteomes" id="UP000215214"/>
    </source>
</evidence>
<feature type="transmembrane region" description="Helical" evidence="1">
    <location>
        <begin position="465"/>
        <end position="485"/>
    </location>
</feature>
<feature type="transmembrane region" description="Helical" evidence="1">
    <location>
        <begin position="497"/>
        <end position="517"/>
    </location>
</feature>
<dbReference type="KEGG" id="tje:TJEJU_4112"/>
<dbReference type="RefSeq" id="WP_095074919.1">
    <property type="nucleotide sequence ID" value="NZ_LT899436.1"/>
</dbReference>
<dbReference type="Pfam" id="PF14431">
    <property type="entry name" value="YwqJ-deaminase"/>
    <property type="match status" value="1"/>
</dbReference>
<keyword evidence="1" id="KW-1133">Transmembrane helix</keyword>
<keyword evidence="1" id="KW-0472">Membrane</keyword>